<keyword evidence="2" id="KW-1185">Reference proteome</keyword>
<dbReference type="RefSeq" id="WP_163043560.1">
    <property type="nucleotide sequence ID" value="NZ_JAAAMJ010000004.1"/>
</dbReference>
<dbReference type="AlphaFoldDB" id="A0A6L9MG99"/>
<name>A0A6L9MG99_9HYPH</name>
<sequence length="68" mass="7490">MDDTAKDLAAKIAAAERERTVWSEGRKAFRAGGIAVLNPHSPRSPDHTLWAEGFDAEREATKAPIWSE</sequence>
<accession>A0A6L9MG99</accession>
<organism evidence="1 2">
    <name type="scientific">Aurantimonas aggregata</name>
    <dbReference type="NCBI Taxonomy" id="2047720"/>
    <lineage>
        <taxon>Bacteria</taxon>
        <taxon>Pseudomonadati</taxon>
        <taxon>Pseudomonadota</taxon>
        <taxon>Alphaproteobacteria</taxon>
        <taxon>Hyphomicrobiales</taxon>
        <taxon>Aurantimonadaceae</taxon>
        <taxon>Aurantimonas</taxon>
    </lineage>
</organism>
<comment type="caution">
    <text evidence="1">The sequence shown here is derived from an EMBL/GenBank/DDBJ whole genome shotgun (WGS) entry which is preliminary data.</text>
</comment>
<protein>
    <submittedName>
        <fullName evidence="1">Uncharacterized protein</fullName>
    </submittedName>
</protein>
<reference evidence="1 2" key="1">
    <citation type="submission" date="2020-01" db="EMBL/GenBank/DDBJ databases">
        <title>Genomes of bacteria type strains.</title>
        <authorList>
            <person name="Chen J."/>
            <person name="Zhu S."/>
            <person name="Chen J."/>
        </authorList>
    </citation>
    <scope>NUCLEOTIDE SEQUENCE [LARGE SCALE GENOMIC DNA]</scope>
    <source>
        <strain evidence="1 2">KCTC 52919</strain>
    </source>
</reference>
<dbReference type="EMBL" id="JAAAMJ010000004">
    <property type="protein sequence ID" value="NDV86827.1"/>
    <property type="molecule type" value="Genomic_DNA"/>
</dbReference>
<gene>
    <name evidence="1" type="ORF">GTW51_08940</name>
</gene>
<evidence type="ECO:0000313" key="2">
    <source>
        <dbReference type="Proteomes" id="UP000476332"/>
    </source>
</evidence>
<proteinExistence type="predicted"/>
<evidence type="ECO:0000313" key="1">
    <source>
        <dbReference type="EMBL" id="NDV86827.1"/>
    </source>
</evidence>
<dbReference type="Proteomes" id="UP000476332">
    <property type="component" value="Unassembled WGS sequence"/>
</dbReference>